<feature type="region of interest" description="Disordered" evidence="1">
    <location>
        <begin position="269"/>
        <end position="292"/>
    </location>
</feature>
<evidence type="ECO:0000313" key="3">
    <source>
        <dbReference type="RefSeq" id="XP_034114295.1"/>
    </source>
</evidence>
<feature type="compositionally biased region" description="Polar residues" evidence="1">
    <location>
        <begin position="1065"/>
        <end position="1079"/>
    </location>
</feature>
<feature type="region of interest" description="Disordered" evidence="1">
    <location>
        <begin position="1277"/>
        <end position="1320"/>
    </location>
</feature>
<name>A0A6P8XSG4_DROAB</name>
<feature type="compositionally biased region" description="Polar residues" evidence="1">
    <location>
        <begin position="269"/>
        <end position="279"/>
    </location>
</feature>
<feature type="compositionally biased region" description="Polar residues" evidence="1">
    <location>
        <begin position="1701"/>
        <end position="1712"/>
    </location>
</feature>
<feature type="compositionally biased region" description="Low complexity" evidence="1">
    <location>
        <begin position="345"/>
        <end position="358"/>
    </location>
</feature>
<dbReference type="OrthoDB" id="8039868at2759"/>
<gene>
    <name evidence="3" type="primary">LOC117574540</name>
</gene>
<protein>
    <submittedName>
        <fullName evidence="3">Uncharacterized protein LOC117574540 isoform X1</fullName>
    </submittedName>
</protein>
<dbReference type="GeneID" id="117574540"/>
<sequence length="2008" mass="218505">MDKDRCKSNLNTTRNAKCSKPDTCVHLQSIRQKQQQICTQNSTQVLHVVDNFQPNRSEDKFFDCLSVGDSDCKKCASKKISSCKSGRSAKGPNKSDSNRLDDPEALRAALERIAHGTQMMLKNFEQSKNGCRKPCNATLEITARLITDANDSGPNCHFQGRPVTMKMPLEFDPSTGQLGTKSVSSSRNVVCKQSCNNNQPPLESNTACLALMYMRDERPSPQGAPAADASAAAVVDNTNISRKMQTDKSYLQDKWRPNRIDFELESNNVSKNTSPTEIQSKPDVVSIPSKPSQTDTSFLYDKYIISRGERNTQDSQSQTDVKHDLQAMGNIRYPTNYAPVRSDDNLNANENQSSASSQIVSHRSSEPTVPATALMCPSKSMPTVCGSTTFQSASSQLSARCQPCGCRSQDTQWYSLDSDSSHICPSATKQPSTLSPKKCCNRSPVTKPLPSCCQPKMQSIQNQSIRTDFSLRKCSCNSSTSRGKYKSALPTRSGYAALDIDIESNTQYSKRSCNCQATRTSYQRSQSLPCSSVLNKTNRNVNVVYCPKRDYVFGSNQIDVEKALHLDVCNCASDRSASAFAQSKDTCFLTLENNSKAVNATTWNSAKSEKSHGCSKSEDEPAVKNAKSEKSCGSSSTANAIAWNSVQSEKSCGCPKSEVATTWKSAKSEKSFESSRTADATAWNSVQSEKSCGCPKSEVATTWKSAKSEKSFESSRTADATAWNSVQSEKSCGCPKSEVATTWKSAKSEKSFESSRTADATAWNSAKSERSCTCSKTMDASVCNNSAKFDGTCTGTCQSSTIGKASDICSTTMKSIPGTTNATVWNSTRSDKSCGKTGNVNEISCTCIPSDQNIIGKPFNISASKMSSIPGISNVTARESKKSEKSCGTSERPNASDICSTTMKSIPGTTNASVWNSARSEVCTCGESDKNTILETIVDTESIPSTVNATAWNSLKSDKSCGITETSGAIRWTSIKSEKSCACGPSYQSMISKPSELAVEHLPSAVNVPASNNEKSYRSCGISWQINATASCACNSQNKSNKCTSIPGTINAMSIKSSKSDKSNTKFFPTDSNPETAMDSNDKFRGCDSDNLAKSSKSQRSCRAVKSNAINNAWENTVSSKSCVAGPSDLEYCSAVTKTNPPTIAWASLHSISQGPVSKSSKTEPTTSCSRSVMAQITCLCSPEQRAMLGERGREADDSPPFVRVKESCLECGVSVVNPCLISATDTTHNGTEDYEISKSCYTTTPSQVTKLVFMQADGFCDCSSSSNTSISKFADNEDYETSNKSPRNVDGDPAKNSNSRSFACPKAMNSGLKSQSKSKHLSMKSAISCSCDKEVTDYTSTRSEQTHCSCNIKTSTYDLSIQDFDMEPESVGVVMNCNTTVCVDKATFDKLSSMNQSNQSSRSQNNARERLFEMVDLVTNTRDPGVNRGDVAKQIIRELTMILRKEEEESKPPKLSFEDCMEAVQRGEKLAKNQLQTEADVNRMQCLGQMEQYLQSCFPQKKLKAVQETEIVAFEIDPNFIPYHASPSTSEPEAETRDVVQFASCYTEVDTRYVGSCYTDDNESKQISPKGGSLGTRSMKDAESRLTGSIKTNEPKQITSNRGSVGRTSMKDSESRVSGSIKTDIASDKFLSPLASTGIPSESWLSTIPNASSEISEAQASIEPIAALEDTTIVSSANMASPNSDANTSKRDSKVESLSKGGNESMSSVHPSSGRDESSRSKEKSLGHSKPQLPEPQIYINSEVQCNNELCPASVVQGPNRTEEACDMCELDVNDPLSPLTDRERLLCEYLLRRMCELCDEDKELNGDLEEDVSADRPSLNQPCLCCHCRALVCDNQCKTISKTMDSAMYDPVAEMKFFIDSVVFDLQAMEHVMNKNKISPKSPKPSSCMGSAPGESFPVTITDISSLGCRALYVRWELQDCSGVGGYEIYVDGHLTNRFFSHRHEAGVISNVDVSKRHQIILRAQAIGQEFPGEERAICNAIINAHPEMLVGAQQPWSPSVYFYEP</sequence>
<dbReference type="Proteomes" id="UP000515160">
    <property type="component" value="Chromosome 2R"/>
</dbReference>
<feature type="compositionally biased region" description="Polar residues" evidence="1">
    <location>
        <begin position="1678"/>
        <end position="1688"/>
    </location>
</feature>
<evidence type="ECO:0000313" key="2">
    <source>
        <dbReference type="Proteomes" id="UP000515160"/>
    </source>
</evidence>
<feature type="region of interest" description="Disordered" evidence="1">
    <location>
        <begin position="82"/>
        <end position="102"/>
    </location>
</feature>
<feature type="region of interest" description="Disordered" evidence="1">
    <location>
        <begin position="1678"/>
        <end position="1735"/>
    </location>
</feature>
<evidence type="ECO:0000256" key="1">
    <source>
        <dbReference type="SAM" id="MobiDB-lite"/>
    </source>
</evidence>
<feature type="region of interest" description="Disordered" evidence="1">
    <location>
        <begin position="1561"/>
        <end position="1621"/>
    </location>
</feature>
<organism evidence="2 3">
    <name type="scientific">Drosophila albomicans</name>
    <name type="common">Fruit fly</name>
    <dbReference type="NCBI Taxonomy" id="7291"/>
    <lineage>
        <taxon>Eukaryota</taxon>
        <taxon>Metazoa</taxon>
        <taxon>Ecdysozoa</taxon>
        <taxon>Arthropoda</taxon>
        <taxon>Hexapoda</taxon>
        <taxon>Insecta</taxon>
        <taxon>Pterygota</taxon>
        <taxon>Neoptera</taxon>
        <taxon>Endopterygota</taxon>
        <taxon>Diptera</taxon>
        <taxon>Brachycera</taxon>
        <taxon>Muscomorpha</taxon>
        <taxon>Ephydroidea</taxon>
        <taxon>Drosophilidae</taxon>
        <taxon>Drosophila</taxon>
    </lineage>
</organism>
<dbReference type="RefSeq" id="XP_034114295.1">
    <property type="nucleotide sequence ID" value="XM_034258404.2"/>
</dbReference>
<feature type="compositionally biased region" description="Polar residues" evidence="1">
    <location>
        <begin position="1587"/>
        <end position="1608"/>
    </location>
</feature>
<proteinExistence type="predicted"/>
<feature type="compositionally biased region" description="Basic and acidic residues" evidence="1">
    <location>
        <begin position="1689"/>
        <end position="1698"/>
    </location>
</feature>
<feature type="region of interest" description="Disordered" evidence="1">
    <location>
        <begin position="1059"/>
        <end position="1084"/>
    </location>
</feature>
<reference evidence="3" key="1">
    <citation type="submission" date="2025-08" db="UniProtKB">
        <authorList>
            <consortium name="RefSeq"/>
        </authorList>
    </citation>
    <scope>IDENTIFICATION</scope>
    <source>
        <strain evidence="3">15112-1751.03</strain>
        <tissue evidence="3">Whole Adult</tissue>
    </source>
</reference>
<accession>A0A6P8XSG4</accession>
<keyword evidence="2" id="KW-1185">Reference proteome</keyword>
<feature type="compositionally biased region" description="Basic and acidic residues" evidence="1">
    <location>
        <begin position="1714"/>
        <end position="1727"/>
    </location>
</feature>
<feature type="region of interest" description="Disordered" evidence="1">
    <location>
        <begin position="335"/>
        <end position="373"/>
    </location>
</feature>